<accession>A0A934I5D6</accession>
<feature type="region of interest" description="Disordered" evidence="1">
    <location>
        <begin position="1"/>
        <end position="20"/>
    </location>
</feature>
<feature type="transmembrane region" description="Helical" evidence="2">
    <location>
        <begin position="25"/>
        <end position="46"/>
    </location>
</feature>
<dbReference type="AlphaFoldDB" id="A0A934I5D6"/>
<keyword evidence="2" id="KW-1133">Transmembrane helix</keyword>
<organism evidence="3 4">
    <name type="scientific">Sanguibacter suaedae</name>
    <dbReference type="NCBI Taxonomy" id="2795737"/>
    <lineage>
        <taxon>Bacteria</taxon>
        <taxon>Bacillati</taxon>
        <taxon>Actinomycetota</taxon>
        <taxon>Actinomycetes</taxon>
        <taxon>Micrococcales</taxon>
        <taxon>Sanguibacteraceae</taxon>
        <taxon>Sanguibacter</taxon>
    </lineage>
</organism>
<name>A0A934I5D6_9MICO</name>
<evidence type="ECO:0000256" key="2">
    <source>
        <dbReference type="SAM" id="Phobius"/>
    </source>
</evidence>
<evidence type="ECO:0000313" key="3">
    <source>
        <dbReference type="EMBL" id="MBI9113492.1"/>
    </source>
</evidence>
<keyword evidence="2" id="KW-0472">Membrane</keyword>
<evidence type="ECO:0000256" key="1">
    <source>
        <dbReference type="SAM" id="MobiDB-lite"/>
    </source>
</evidence>
<sequence>MPTTDAPEDQPPAGRPTPRRPTRRWAWMLFGVEVVLVVVLVVVQGLPSV</sequence>
<keyword evidence="2" id="KW-0812">Transmembrane</keyword>
<evidence type="ECO:0000313" key="4">
    <source>
        <dbReference type="Proteomes" id="UP000602087"/>
    </source>
</evidence>
<protein>
    <submittedName>
        <fullName evidence="3">Uncharacterized protein</fullName>
    </submittedName>
</protein>
<dbReference type="EMBL" id="JAEINH010000001">
    <property type="protein sequence ID" value="MBI9113492.1"/>
    <property type="molecule type" value="Genomic_DNA"/>
</dbReference>
<dbReference type="Proteomes" id="UP000602087">
    <property type="component" value="Unassembled WGS sequence"/>
</dbReference>
<dbReference type="RefSeq" id="WP_198732063.1">
    <property type="nucleotide sequence ID" value="NZ_JAEINH010000001.1"/>
</dbReference>
<reference evidence="3" key="1">
    <citation type="submission" date="2020-12" db="EMBL/GenBank/DDBJ databases">
        <title>Sanguibacter suaedae sp. nov., isolated from Suaeda aralocaspica.</title>
        <authorList>
            <person name="Ma Q."/>
        </authorList>
    </citation>
    <scope>NUCLEOTIDE SEQUENCE</scope>
    <source>
        <strain evidence="3">YZGR15</strain>
    </source>
</reference>
<gene>
    <name evidence="3" type="ORF">JAV76_00510</name>
</gene>
<comment type="caution">
    <text evidence="3">The sequence shown here is derived from an EMBL/GenBank/DDBJ whole genome shotgun (WGS) entry which is preliminary data.</text>
</comment>
<keyword evidence="4" id="KW-1185">Reference proteome</keyword>
<proteinExistence type="predicted"/>